<feature type="transmembrane region" description="Helical" evidence="2">
    <location>
        <begin position="200"/>
        <end position="219"/>
    </location>
</feature>
<accession>A0AA39LXH5</accession>
<feature type="transmembrane region" description="Helical" evidence="2">
    <location>
        <begin position="31"/>
        <end position="51"/>
    </location>
</feature>
<evidence type="ECO:0000313" key="3">
    <source>
        <dbReference type="EMBL" id="KAK0412895.1"/>
    </source>
</evidence>
<protein>
    <submittedName>
        <fullName evidence="3">Uncharacterized protein</fullName>
    </submittedName>
</protein>
<feature type="transmembrane region" description="Helical" evidence="2">
    <location>
        <begin position="150"/>
        <end position="168"/>
    </location>
</feature>
<proteinExistence type="predicted"/>
<dbReference type="Proteomes" id="UP001175271">
    <property type="component" value="Unassembled WGS sequence"/>
</dbReference>
<feature type="compositionally biased region" description="Basic residues" evidence="1">
    <location>
        <begin position="503"/>
        <end position="513"/>
    </location>
</feature>
<keyword evidence="2" id="KW-0812">Transmembrane</keyword>
<evidence type="ECO:0000256" key="2">
    <source>
        <dbReference type="SAM" id="Phobius"/>
    </source>
</evidence>
<feature type="compositionally biased region" description="Low complexity" evidence="1">
    <location>
        <begin position="463"/>
        <end position="472"/>
    </location>
</feature>
<dbReference type="AlphaFoldDB" id="A0AA39LXH5"/>
<dbReference type="EMBL" id="JAUCMV010000003">
    <property type="protein sequence ID" value="KAK0412895.1"/>
    <property type="molecule type" value="Genomic_DNA"/>
</dbReference>
<dbReference type="PRINTS" id="PR01217">
    <property type="entry name" value="PRICHEXTENSN"/>
</dbReference>
<organism evidence="3 4">
    <name type="scientific">Steinernema hermaphroditum</name>
    <dbReference type="NCBI Taxonomy" id="289476"/>
    <lineage>
        <taxon>Eukaryota</taxon>
        <taxon>Metazoa</taxon>
        <taxon>Ecdysozoa</taxon>
        <taxon>Nematoda</taxon>
        <taxon>Chromadorea</taxon>
        <taxon>Rhabditida</taxon>
        <taxon>Tylenchina</taxon>
        <taxon>Panagrolaimomorpha</taxon>
        <taxon>Strongyloidoidea</taxon>
        <taxon>Steinernematidae</taxon>
        <taxon>Steinernema</taxon>
    </lineage>
</organism>
<feature type="compositionally biased region" description="Basic and acidic residues" evidence="1">
    <location>
        <begin position="449"/>
        <end position="462"/>
    </location>
</feature>
<keyword evidence="2" id="KW-1133">Transmembrane helix</keyword>
<evidence type="ECO:0000313" key="4">
    <source>
        <dbReference type="Proteomes" id="UP001175271"/>
    </source>
</evidence>
<feature type="region of interest" description="Disordered" evidence="1">
    <location>
        <begin position="426"/>
        <end position="535"/>
    </location>
</feature>
<sequence>MDCSSTAEKQLNCVSSRQIANVGVFSSNPPLQISISTMNLSLVLLIVMVSAKIDRTDMSKLYNLWLFLAHAPSDVIQIVISILQLIGLVDSSGNYYRDTVDWAQVVGKIFTDMSNQAYRILALIMVTATFMAYKYPFFFPKFLHPSRRNTFYLIGFIFILVQSLLSNIYSAHIIHYSTTYIPVALADALYYLIQLLQMGPMILLWIMHFLSISAILSYTKQRVNQGASMARHRRQLVSAIIYATTPNLLLFPTVLTGICNIILSTMTTEQKVEGNPMVETSKIFNTINRYCIYSERLRRRRLVAARGQTVGIKEFKFVIDRIPAPPPPMAPPALGIPPAPPPIPPPAFGISPAPPPAPPAFGISPVPPPRAPPAFGISPVPPPRAPPAFGISPVPPPRAPPAFGIPPAPPPIVPPAFGIPPAPLPIVPPAPHPPENVPSPPPPVSTDYFDLKKPAKSAETKKTPSTTKTGTKTKSKESQATDLNTYVESPQSPKPASKDGKIKKTKAKPKTKQKKDATDEDDKEGGDASKPQPKTTKQKVIIGILTVLFIIFLVLLILAVVALATGIDYVG</sequence>
<feature type="compositionally biased region" description="Polar residues" evidence="1">
    <location>
        <begin position="480"/>
        <end position="491"/>
    </location>
</feature>
<feature type="transmembrane region" description="Helical" evidence="2">
    <location>
        <begin position="117"/>
        <end position="138"/>
    </location>
</feature>
<feature type="transmembrane region" description="Helical" evidence="2">
    <location>
        <begin position="540"/>
        <end position="567"/>
    </location>
</feature>
<reference evidence="3" key="1">
    <citation type="submission" date="2023-06" db="EMBL/GenBank/DDBJ databases">
        <title>Genomic analysis of the entomopathogenic nematode Steinernema hermaphroditum.</title>
        <authorList>
            <person name="Schwarz E.M."/>
            <person name="Heppert J.K."/>
            <person name="Baniya A."/>
            <person name="Schwartz H.T."/>
            <person name="Tan C.-H."/>
            <person name="Antoshechkin I."/>
            <person name="Sternberg P.W."/>
            <person name="Goodrich-Blair H."/>
            <person name="Dillman A.R."/>
        </authorList>
    </citation>
    <scope>NUCLEOTIDE SEQUENCE</scope>
    <source>
        <strain evidence="3">PS9179</strain>
        <tissue evidence="3">Whole animal</tissue>
    </source>
</reference>
<feature type="compositionally biased region" description="Pro residues" evidence="1">
    <location>
        <begin position="426"/>
        <end position="444"/>
    </location>
</feature>
<comment type="caution">
    <text evidence="3">The sequence shown here is derived from an EMBL/GenBank/DDBJ whole genome shotgun (WGS) entry which is preliminary data.</text>
</comment>
<evidence type="ECO:0000256" key="1">
    <source>
        <dbReference type="SAM" id="MobiDB-lite"/>
    </source>
</evidence>
<gene>
    <name evidence="3" type="ORF">QR680_006467</name>
</gene>
<keyword evidence="4" id="KW-1185">Reference proteome</keyword>
<keyword evidence="2" id="KW-0472">Membrane</keyword>
<name>A0AA39LXH5_9BILA</name>
<feature type="transmembrane region" description="Helical" evidence="2">
    <location>
        <begin position="239"/>
        <end position="263"/>
    </location>
</feature>
<feature type="transmembrane region" description="Helical" evidence="2">
    <location>
        <begin position="63"/>
        <end position="86"/>
    </location>
</feature>